<evidence type="ECO:0000313" key="1">
    <source>
        <dbReference type="EMBL" id="EDM75547.1"/>
    </source>
</evidence>
<proteinExistence type="predicted"/>
<keyword evidence="2" id="KW-1185">Reference proteome</keyword>
<sequence length="286" mass="31384">MLTVLDVDNQRARDPAHAHRVAYMAAQPESELRYVVLEADAQSWAQARGAARIEHVAAPDPAQLAEQWSARLEAAAPQRLRSSRAWSELKSRLGPRLLAGDSARVLVSPRQVLELVQLYRPEVIVCGSPLLMPAWVQLASLRLEPRPALVGRAAGVEAPAWLGKLRWTEALTELAEQGAQQWTAQMLQRFDGVLVADEAVASALRQRGVERLLAVPAVELPRDEAGAGERERAVVLAREAEPGTLPGARRFAAELAWLRALAELRRRGERLAPGLHEAPETASRDH</sequence>
<dbReference type="EMBL" id="ABCS01000088">
    <property type="protein sequence ID" value="EDM75547.1"/>
    <property type="molecule type" value="Genomic_DNA"/>
</dbReference>
<gene>
    <name evidence="1" type="ORF">PPSIR1_13600</name>
</gene>
<dbReference type="OrthoDB" id="9802525at2"/>
<evidence type="ECO:0000313" key="2">
    <source>
        <dbReference type="Proteomes" id="UP000005801"/>
    </source>
</evidence>
<dbReference type="STRING" id="391625.PPSIR1_13600"/>
<name>A6GF20_9BACT</name>
<dbReference type="AlphaFoldDB" id="A6GF20"/>
<organism evidence="1 2">
    <name type="scientific">Plesiocystis pacifica SIR-1</name>
    <dbReference type="NCBI Taxonomy" id="391625"/>
    <lineage>
        <taxon>Bacteria</taxon>
        <taxon>Pseudomonadati</taxon>
        <taxon>Myxococcota</taxon>
        <taxon>Polyangia</taxon>
        <taxon>Nannocystales</taxon>
        <taxon>Nannocystaceae</taxon>
        <taxon>Plesiocystis</taxon>
    </lineage>
</organism>
<dbReference type="Proteomes" id="UP000005801">
    <property type="component" value="Unassembled WGS sequence"/>
</dbReference>
<dbReference type="RefSeq" id="WP_006975310.1">
    <property type="nucleotide sequence ID" value="NZ_ABCS01000088.1"/>
</dbReference>
<comment type="caution">
    <text evidence="1">The sequence shown here is derived from an EMBL/GenBank/DDBJ whole genome shotgun (WGS) entry which is preliminary data.</text>
</comment>
<accession>A6GF20</accession>
<protein>
    <submittedName>
        <fullName evidence="1">Uncharacterized protein</fullName>
    </submittedName>
</protein>
<reference evidence="1 2" key="1">
    <citation type="submission" date="2007-06" db="EMBL/GenBank/DDBJ databases">
        <authorList>
            <person name="Shimkets L."/>
            <person name="Ferriera S."/>
            <person name="Johnson J."/>
            <person name="Kravitz S."/>
            <person name="Beeson K."/>
            <person name="Sutton G."/>
            <person name="Rogers Y.-H."/>
            <person name="Friedman R."/>
            <person name="Frazier M."/>
            <person name="Venter J.C."/>
        </authorList>
    </citation>
    <scope>NUCLEOTIDE SEQUENCE [LARGE SCALE GENOMIC DNA]</scope>
    <source>
        <strain evidence="1 2">SIR-1</strain>
    </source>
</reference>